<feature type="compositionally biased region" description="Basic and acidic residues" evidence="2">
    <location>
        <begin position="488"/>
        <end position="497"/>
    </location>
</feature>
<dbReference type="Proteomes" id="UP000792457">
    <property type="component" value="Unassembled WGS sequence"/>
</dbReference>
<dbReference type="PANTHER" id="PTHR13037:SF24">
    <property type="entry name" value="POLYCOMB PROTEIN PCL-RELATED"/>
    <property type="match status" value="1"/>
</dbReference>
<feature type="region of interest" description="Disordered" evidence="2">
    <location>
        <begin position="179"/>
        <end position="200"/>
    </location>
</feature>
<keyword evidence="1" id="KW-0945">Host-virus interaction</keyword>
<accession>A0A8K0KXW1</accession>
<reference evidence="3" key="2">
    <citation type="submission" date="2017-10" db="EMBL/GenBank/DDBJ databases">
        <title>Ladona fulva Genome sequencing and assembly.</title>
        <authorList>
            <person name="Murali S."/>
            <person name="Richards S."/>
            <person name="Bandaranaike D."/>
            <person name="Bellair M."/>
            <person name="Blankenburg K."/>
            <person name="Chao H."/>
            <person name="Dinh H."/>
            <person name="Doddapaneni H."/>
            <person name="Dugan-Rocha S."/>
            <person name="Elkadiri S."/>
            <person name="Gnanaolivu R."/>
            <person name="Hernandez B."/>
            <person name="Skinner E."/>
            <person name="Javaid M."/>
            <person name="Lee S."/>
            <person name="Li M."/>
            <person name="Ming W."/>
            <person name="Munidasa M."/>
            <person name="Muniz J."/>
            <person name="Nguyen L."/>
            <person name="Hughes D."/>
            <person name="Osuji N."/>
            <person name="Pu L.-L."/>
            <person name="Puazo M."/>
            <person name="Qu C."/>
            <person name="Quiroz J."/>
            <person name="Raj R."/>
            <person name="Weissenberger G."/>
            <person name="Xin Y."/>
            <person name="Zou X."/>
            <person name="Han Y."/>
            <person name="Worley K."/>
            <person name="Muzny D."/>
            <person name="Gibbs R."/>
        </authorList>
    </citation>
    <scope>NUCLEOTIDE SEQUENCE</scope>
    <source>
        <strain evidence="3">Sampled in the wild</strain>
    </source>
</reference>
<evidence type="ECO:0000256" key="1">
    <source>
        <dbReference type="ARBA" id="ARBA00022581"/>
    </source>
</evidence>
<evidence type="ECO:0000313" key="4">
    <source>
        <dbReference type="Proteomes" id="UP000792457"/>
    </source>
</evidence>
<evidence type="ECO:0000313" key="3">
    <source>
        <dbReference type="EMBL" id="KAG8240028.1"/>
    </source>
</evidence>
<feature type="non-terminal residue" evidence="3">
    <location>
        <position position="1926"/>
    </location>
</feature>
<keyword evidence="4" id="KW-1185">Reference proteome</keyword>
<feature type="region of interest" description="Disordered" evidence="2">
    <location>
        <begin position="653"/>
        <end position="693"/>
    </location>
</feature>
<sequence>MSNGVEVIVAGDKTTLPGGPDVLRILSTASRPITLAPSTLSDQMQLTLPTALGMPLGDPESLLLSLQSQAANFVTKTYATTYTYLTTFLEGSSTVVSSREDVITNVVTEELRPTKTIQQHTISTSDTKDALTSKVDGPPSFVTSTYKTTFTYLNTIIDGEVPVVLTTRQTVANTVTAPAMPSKVSGSTAEGSDHLQPSEPSLYDTNTYFNTFTLTKTLSDSASGVKVVSTEDVLTQVVITEASTSATTKPSLKISPTSTSSIVKTYFVTYTYYNTFLEKGSTVVKTNVATSSDVVTEKFYLAPTRTQPLNKTPSLLSTPSLNIDNEKTTTSTASQQPLSVFATKTYMTTFTYFTTLLENDRTITRSSVSVSTNLATEAITAGLDSVYLDSLRSSFSQQTANAPIVATVMLSGTPMEITAFQGSMLDKSGDKTPTIGSTESTATNVSPSTPSNVIVGSTIIFFDDIKAEKPQDSNESSGTTVLNSESETNIHEIKDEEITPPSSPTTTLTNGPEFLLNGHHNSPTPANGTISAENVVTSPDKSYITSTITASTVIASGNGLATTLIPGDAVIVSMGSDGNVSLIPVSDPANKHPDGALIGTGAVESAAGGGGLLAAASGGPNIGDLINLGSLSLNGLNALGPVFNAMAGLIQSNLKTSPSRRNDTTTPNPPTTPRTPPPISLPRPPAPQSAPLIRDPVYIPVGGLASINSENIDPIAAESSHGESIESYFGQAFPIHGFPDTEARRPPPSPVKPSMPTTLTLDNPLLLQNGIPIQPGQVITTNSDVIVGKPSVLGPRPSPHGAIPQIFPQNHPPLPPIQHPPSPAHVANYPLPSIYPPKQSIVTPPRLRPANDVPPEMKPPPPPRFPSYTGVSPTRVSVLSGVETVFIGKPLPPHMIPENNPAPTHIIPQLPNHPSGPIRPNHPSPPIPPPIVVGLPLENLNPRPAGLYNQNTIDRSTGYKIHPSQPLNTHIDAVTVSVGSETKVHNNPGSVFDVNIQTPAGSRPGSVLNEGEPHSGAHLSLGQAQVHNVPVGTSGEVVVEIGRPPITDILKQPFGEETKIITNENSSEENKGVVHEEGDILIKEEPPIIHPGNTDKNNHASNIVIGHGRPQHQPPDQLYQQNYYVPGRPNSPYSNIFPFPNPQHQPPNRRPLPNLYVHSIPSQPSPVDHLMPPPLPQTTPSTKIEVLHNNNQPILIPISHGSEDSSQGNDYHKIHPTFSNNIHHQLITDSDDYLEEPEDVEGAQDGEVLQESNNHPVRPQKHPSGGHQQLDIVGKHPDFLKSKETTFGTNFQQSKPVINSQQSTLVSDVNNSKLSDDFEIMNKWNASLNVTTPKPLKNNILPEAPPYPFEIPDMSPPPPPPPKPTQPHRVPINVQRPPPGAVNRPPIRPQDYNPDFIDKPVRVPNRPLPPVIPSEGSSAQDNAVKPEIPRQPVRVVVRPVSPRPRPPYHNHHIPQSRPSQIINWPRPLRPIKPPGPIQPVRQSPSQASAWQPSFSTTSLKDTIHSSTASHLGIKPTIVTRFDSSKGSTSEIHHLGTTFSSEREPLVVIPSPSSPEIFVESSGESVLWNGEHFNSIPTVELPPPIQSSTIKHSQDSTLLLSGTSTIFGGLYSRPTPSKSSESTQQISDLFLSPSSHGAIGNNKGEHIYEDDDEELENEFEEGEGLGAAGSNDAATSIVVVSVTSTPTTRYVTRTETETHTVTQTVVESRPGSPPHTRTVIVTRTIPAEMARPVTIVSTIVGTVTEVHTTVHSSTTTAVTTVTVTAPTPWPTHTLGSYAIGHNSKDTSSGLQHSDENNMIGSIPPGNNHLQNSQFYGNDLSSTTNNDNTHTKEKDISLIVNEEGLGDDKTSGLKENENTDEEYTTNPISTHDIEKKQQEPLCKPECDATRNEICMKEVTEEEMNVGISGPRCLCRPGFARLFPDRPCM</sequence>
<name>A0A8K0KXW1_LADFU</name>
<feature type="region of interest" description="Disordered" evidence="2">
    <location>
        <begin position="1442"/>
        <end position="1462"/>
    </location>
</feature>
<feature type="compositionally biased region" description="Pro residues" evidence="2">
    <location>
        <begin position="667"/>
        <end position="688"/>
    </location>
</feature>
<dbReference type="EMBL" id="KZ310706">
    <property type="protein sequence ID" value="KAG8240028.1"/>
    <property type="molecule type" value="Genomic_DNA"/>
</dbReference>
<feature type="compositionally biased region" description="Low complexity" evidence="2">
    <location>
        <begin position="1816"/>
        <end position="1826"/>
    </location>
</feature>
<dbReference type="OrthoDB" id="10040649at2759"/>
<feature type="region of interest" description="Disordered" evidence="2">
    <location>
        <begin position="468"/>
        <end position="530"/>
    </location>
</feature>
<reference evidence="3" key="1">
    <citation type="submission" date="2013-04" db="EMBL/GenBank/DDBJ databases">
        <authorList>
            <person name="Qu J."/>
            <person name="Murali S.C."/>
            <person name="Bandaranaike D."/>
            <person name="Bellair M."/>
            <person name="Blankenburg K."/>
            <person name="Chao H."/>
            <person name="Dinh H."/>
            <person name="Doddapaneni H."/>
            <person name="Downs B."/>
            <person name="Dugan-Rocha S."/>
            <person name="Elkadiri S."/>
            <person name="Gnanaolivu R.D."/>
            <person name="Hernandez B."/>
            <person name="Javaid M."/>
            <person name="Jayaseelan J.C."/>
            <person name="Lee S."/>
            <person name="Li M."/>
            <person name="Ming W."/>
            <person name="Munidasa M."/>
            <person name="Muniz J."/>
            <person name="Nguyen L."/>
            <person name="Ongeri F."/>
            <person name="Osuji N."/>
            <person name="Pu L.-L."/>
            <person name="Puazo M."/>
            <person name="Qu C."/>
            <person name="Quiroz J."/>
            <person name="Raj R."/>
            <person name="Weissenberger G."/>
            <person name="Xin Y."/>
            <person name="Zou X."/>
            <person name="Han Y."/>
            <person name="Richards S."/>
            <person name="Worley K."/>
            <person name="Muzny D."/>
            <person name="Gibbs R."/>
        </authorList>
    </citation>
    <scope>NUCLEOTIDE SEQUENCE</scope>
    <source>
        <strain evidence="3">Sampled in the wild</strain>
    </source>
</reference>
<feature type="compositionally biased region" description="Basic and acidic residues" evidence="2">
    <location>
        <begin position="1844"/>
        <end position="1855"/>
    </location>
</feature>
<feature type="region of interest" description="Disordered" evidence="2">
    <location>
        <begin position="1330"/>
        <end position="1425"/>
    </location>
</feature>
<proteinExistence type="predicted"/>
<feature type="compositionally biased region" description="Pro residues" evidence="2">
    <location>
        <begin position="1343"/>
        <end position="1365"/>
    </location>
</feature>
<feature type="compositionally biased region" description="Polar residues" evidence="2">
    <location>
        <begin position="434"/>
        <end position="449"/>
    </location>
</feature>
<dbReference type="PANTHER" id="PTHR13037">
    <property type="entry name" value="FORMIN"/>
    <property type="match status" value="1"/>
</dbReference>
<feature type="region of interest" description="Disordered" evidence="2">
    <location>
        <begin position="424"/>
        <end position="449"/>
    </location>
</feature>
<comment type="caution">
    <text evidence="3">The sequence shown here is derived from an EMBL/GenBank/DDBJ whole genome shotgun (WGS) entry which is preliminary data.</text>
</comment>
<evidence type="ECO:0000256" key="2">
    <source>
        <dbReference type="SAM" id="MobiDB-lite"/>
    </source>
</evidence>
<gene>
    <name evidence="3" type="ORF">J437_LFUL019590</name>
</gene>
<feature type="compositionally biased region" description="Polar residues" evidence="2">
    <location>
        <begin position="519"/>
        <end position="530"/>
    </location>
</feature>
<organism evidence="3 4">
    <name type="scientific">Ladona fulva</name>
    <name type="common">Scarce chaser dragonfly</name>
    <name type="synonym">Libellula fulva</name>
    <dbReference type="NCBI Taxonomy" id="123851"/>
    <lineage>
        <taxon>Eukaryota</taxon>
        <taxon>Metazoa</taxon>
        <taxon>Ecdysozoa</taxon>
        <taxon>Arthropoda</taxon>
        <taxon>Hexapoda</taxon>
        <taxon>Insecta</taxon>
        <taxon>Pterygota</taxon>
        <taxon>Palaeoptera</taxon>
        <taxon>Odonata</taxon>
        <taxon>Epiprocta</taxon>
        <taxon>Anisoptera</taxon>
        <taxon>Libelluloidea</taxon>
        <taxon>Libellulidae</taxon>
        <taxon>Ladona</taxon>
    </lineage>
</organism>
<feature type="compositionally biased region" description="Polar residues" evidence="2">
    <location>
        <begin position="1784"/>
        <end position="1798"/>
    </location>
</feature>
<protein>
    <submittedName>
        <fullName evidence="3">Uncharacterized protein</fullName>
    </submittedName>
</protein>
<feature type="compositionally biased region" description="Polar residues" evidence="2">
    <location>
        <begin position="473"/>
        <end position="487"/>
    </location>
</feature>
<feature type="region of interest" description="Disordered" evidence="2">
    <location>
        <begin position="1843"/>
        <end position="1863"/>
    </location>
</feature>
<feature type="region of interest" description="Disordered" evidence="2">
    <location>
        <begin position="1781"/>
        <end position="1828"/>
    </location>
</feature>